<feature type="region of interest" description="Disordered" evidence="6">
    <location>
        <begin position="157"/>
        <end position="196"/>
    </location>
</feature>
<dbReference type="CDD" id="cd00887">
    <property type="entry name" value="MoeA"/>
    <property type="match status" value="1"/>
</dbReference>
<dbReference type="Gene3D" id="3.90.105.10">
    <property type="entry name" value="Molybdopterin biosynthesis moea protein, domain 2"/>
    <property type="match status" value="1"/>
</dbReference>
<dbReference type="Pfam" id="PF00994">
    <property type="entry name" value="MoCF_biosynth"/>
    <property type="match status" value="2"/>
</dbReference>
<comment type="catalytic activity">
    <reaction evidence="5">
        <text>molybdopterin + ATP + H(+) = adenylyl-molybdopterin + diphosphate</text>
        <dbReference type="Rhea" id="RHEA:31331"/>
        <dbReference type="ChEBI" id="CHEBI:15378"/>
        <dbReference type="ChEBI" id="CHEBI:30616"/>
        <dbReference type="ChEBI" id="CHEBI:33019"/>
        <dbReference type="ChEBI" id="CHEBI:58698"/>
        <dbReference type="ChEBI" id="CHEBI:62727"/>
    </reaction>
</comment>
<feature type="domain" description="MoaB/Mog" evidence="7">
    <location>
        <begin position="4"/>
        <end position="148"/>
    </location>
</feature>
<evidence type="ECO:0000259" key="7">
    <source>
        <dbReference type="SMART" id="SM00852"/>
    </source>
</evidence>
<dbReference type="InterPro" id="IPR001453">
    <property type="entry name" value="MoaB/Mog_dom"/>
</dbReference>
<dbReference type="SMART" id="SM00852">
    <property type="entry name" value="MoCF_biosynth"/>
    <property type="match status" value="2"/>
</dbReference>
<dbReference type="Gene3D" id="3.40.980.10">
    <property type="entry name" value="MoaB/Mog-like domain"/>
    <property type="match status" value="2"/>
</dbReference>
<dbReference type="Proteomes" id="UP000694867">
    <property type="component" value="Unplaced"/>
</dbReference>
<dbReference type="GO" id="GO:0046872">
    <property type="term" value="F:metal ion binding"/>
    <property type="evidence" value="ECO:0007669"/>
    <property type="project" value="UniProtKB-UniRule"/>
</dbReference>
<reference evidence="9" key="1">
    <citation type="submission" date="2025-08" db="UniProtKB">
        <authorList>
            <consortium name="RefSeq"/>
        </authorList>
    </citation>
    <scope>IDENTIFICATION</scope>
</reference>
<evidence type="ECO:0000256" key="6">
    <source>
        <dbReference type="SAM" id="MobiDB-lite"/>
    </source>
</evidence>
<comment type="catalytic activity">
    <reaction evidence="5">
        <text>adenylyl-molybdopterin + molybdate = Mo-molybdopterin + AMP + H(+)</text>
        <dbReference type="Rhea" id="RHEA:35047"/>
        <dbReference type="ChEBI" id="CHEBI:15378"/>
        <dbReference type="ChEBI" id="CHEBI:36264"/>
        <dbReference type="ChEBI" id="CHEBI:62727"/>
        <dbReference type="ChEBI" id="CHEBI:71302"/>
        <dbReference type="ChEBI" id="CHEBI:456215"/>
    </reaction>
</comment>
<dbReference type="GO" id="GO:0005829">
    <property type="term" value="C:cytosol"/>
    <property type="evidence" value="ECO:0007669"/>
    <property type="project" value="TreeGrafter"/>
</dbReference>
<accession>A0AAJ6QYA1</accession>
<dbReference type="FunFam" id="3.40.980.10:FF:000001">
    <property type="entry name" value="Molybdopterin molybdenumtransferase"/>
    <property type="match status" value="1"/>
</dbReference>
<keyword evidence="5" id="KW-0479">Metal-binding</keyword>
<dbReference type="KEGG" id="goe:100902088"/>
<comment type="similarity">
    <text evidence="5">Belongs to the MoeA family.</text>
</comment>
<evidence type="ECO:0000256" key="1">
    <source>
        <dbReference type="ARBA" id="ARBA00005046"/>
    </source>
</evidence>
<dbReference type="GO" id="GO:0061599">
    <property type="term" value="F:molybdopterin molybdotransferase activity"/>
    <property type="evidence" value="ECO:0007669"/>
    <property type="project" value="UniProtKB-UniRule"/>
</dbReference>
<dbReference type="SUPFAM" id="SSF53218">
    <property type="entry name" value="Molybdenum cofactor biosynthesis proteins"/>
    <property type="match status" value="2"/>
</dbReference>
<dbReference type="GO" id="GO:0005524">
    <property type="term" value="F:ATP binding"/>
    <property type="evidence" value="ECO:0007669"/>
    <property type="project" value="UniProtKB-UniRule"/>
</dbReference>
<keyword evidence="5" id="KW-0500">Molybdenum</keyword>
<dbReference type="PROSITE" id="PS01078">
    <property type="entry name" value="MOCF_BIOSYNTHESIS_1"/>
    <property type="match status" value="1"/>
</dbReference>
<dbReference type="SUPFAM" id="SSF63882">
    <property type="entry name" value="MoeA N-terminal region -like"/>
    <property type="match status" value="1"/>
</dbReference>
<keyword evidence="8" id="KW-1185">Reference proteome</keyword>
<comment type="similarity">
    <text evidence="2">In the N-terminal section; belongs to the MoaB/Mog family.</text>
</comment>
<evidence type="ECO:0000256" key="3">
    <source>
        <dbReference type="ARBA" id="ARBA00008339"/>
    </source>
</evidence>
<feature type="domain" description="MoaB/Mog" evidence="7">
    <location>
        <begin position="389"/>
        <end position="525"/>
    </location>
</feature>
<dbReference type="InterPro" id="IPR008284">
    <property type="entry name" value="MoCF_biosynth_CS"/>
</dbReference>
<dbReference type="InterPro" id="IPR036688">
    <property type="entry name" value="MoeA_C_domain_IV_sf"/>
</dbReference>
<dbReference type="CTD" id="30973"/>
<keyword evidence="5" id="KW-0808">Transferase</keyword>
<name>A0AAJ6QYA1_9ACAR</name>
<evidence type="ECO:0000313" key="8">
    <source>
        <dbReference type="Proteomes" id="UP000694867"/>
    </source>
</evidence>
<comment type="similarity">
    <text evidence="3">In the C-terminal section; belongs to the MoeA family.</text>
</comment>
<dbReference type="CDD" id="cd00886">
    <property type="entry name" value="MogA_MoaB"/>
    <property type="match status" value="1"/>
</dbReference>
<sequence length="613" mass="65896">MEYGVLTVSDRCYRGEYEDFSGPMVPCMLSGIFVESTPHQTVVPDEIEAIQSVVLDWCQQDFALVLTTGGTGFAPRDVTPEAVAPLIERRADALAQAMISAGLEKTPFAALSRPVCGIRDRTIIITLPGSPKAVEEILTAVGPVLLHAVKLLRGEPTSHIPAENGSEEPVNNDPEAISVDPEPAATSNQGSLVGRPRESPFRMLELEEAKAVVGSVLMQRLRKKSDVQMVIPQNALGRFCAETLYASAPFPPFRTSTRDGYAVRSDGSLSPSVREYAATAGASVVKASTVNTEWCVRISTGGVLPAGADAVVQVEDTEVIEADTVSDTELRIQIRKRPSPAENVREIGSDFQEGSVLVKMGDQINAGTVGLLVMAGISFVPVVAPPVVGVLSTGNELSSDHDQNVGSVPDSNRPMLLSLLKSFGIEGIDLGVVTDSEGRVLRKLKEATKCDILITSGGVSMGEKDIIKGMLMRSGYDIHFGRVNLKPGKPTTLASKEGQVVFALPGNPASAFVMFHIFVLHALHFLGCALPLRTLEAVIDVPEPLILDRRPELMRAKLYPENATLRVCPLLNQQSSSLFHYHTVNALISLPSRDEVQRPVKSGDLVSVYCLNF</sequence>
<dbReference type="Gene3D" id="2.40.340.10">
    <property type="entry name" value="MoeA, C-terminal, domain IV"/>
    <property type="match status" value="1"/>
</dbReference>
<comment type="pathway">
    <text evidence="1 5">Cofactor biosynthesis; molybdopterin biosynthesis.</text>
</comment>
<comment type="cofactor">
    <cofactor evidence="5">
        <name>Mg(2+)</name>
        <dbReference type="ChEBI" id="CHEBI:18420"/>
    </cofactor>
</comment>
<evidence type="ECO:0000256" key="5">
    <source>
        <dbReference type="RuleBase" id="RU365090"/>
    </source>
</evidence>
<dbReference type="RefSeq" id="XP_003747779.1">
    <property type="nucleotide sequence ID" value="XM_003747731.2"/>
</dbReference>
<keyword evidence="5" id="KW-0460">Magnesium</keyword>
<dbReference type="NCBIfam" id="TIGR00177">
    <property type="entry name" value="molyb_syn"/>
    <property type="match status" value="2"/>
</dbReference>
<dbReference type="Pfam" id="PF03453">
    <property type="entry name" value="MoeA_N"/>
    <property type="match status" value="1"/>
</dbReference>
<dbReference type="InterPro" id="IPR038987">
    <property type="entry name" value="MoeA-like"/>
</dbReference>
<dbReference type="Gene3D" id="2.170.190.11">
    <property type="entry name" value="Molybdopterin biosynthesis moea protein, domain 3"/>
    <property type="match status" value="1"/>
</dbReference>
<dbReference type="InterPro" id="IPR036135">
    <property type="entry name" value="MoeA_linker/N_sf"/>
</dbReference>
<dbReference type="PANTHER" id="PTHR10192:SF5">
    <property type="entry name" value="GEPHYRIN"/>
    <property type="match status" value="1"/>
</dbReference>
<comment type="function">
    <text evidence="5">Catalyzes two steps in the biosynthesis of the molybdenum cofactor. In the first step, molybdopterin is adenylated. Subsequently, molybdate is inserted into adenylated molybdopterin and AMP is released.</text>
</comment>
<dbReference type="InterPro" id="IPR036425">
    <property type="entry name" value="MoaB/Mog-like_dom_sf"/>
</dbReference>
<protein>
    <submittedName>
        <fullName evidence="9">Gephyrin</fullName>
    </submittedName>
</protein>
<dbReference type="FunFam" id="2.170.190.11:FF:000001">
    <property type="entry name" value="Molybdopterin molybdenumtransferase"/>
    <property type="match status" value="1"/>
</dbReference>
<evidence type="ECO:0000256" key="4">
    <source>
        <dbReference type="ARBA" id="ARBA00023150"/>
    </source>
</evidence>
<dbReference type="AlphaFoldDB" id="A0AAJ6QYA1"/>
<evidence type="ECO:0000313" key="9">
    <source>
        <dbReference type="RefSeq" id="XP_003747779.1"/>
    </source>
</evidence>
<organism evidence="8 9">
    <name type="scientific">Galendromus occidentalis</name>
    <name type="common">western predatory mite</name>
    <dbReference type="NCBI Taxonomy" id="34638"/>
    <lineage>
        <taxon>Eukaryota</taxon>
        <taxon>Metazoa</taxon>
        <taxon>Ecdysozoa</taxon>
        <taxon>Arthropoda</taxon>
        <taxon>Chelicerata</taxon>
        <taxon>Arachnida</taxon>
        <taxon>Acari</taxon>
        <taxon>Parasitiformes</taxon>
        <taxon>Mesostigmata</taxon>
        <taxon>Gamasina</taxon>
        <taxon>Phytoseioidea</taxon>
        <taxon>Phytoseiidae</taxon>
        <taxon>Typhlodrominae</taxon>
        <taxon>Galendromus</taxon>
    </lineage>
</organism>
<dbReference type="GO" id="GO:0006777">
    <property type="term" value="P:Mo-molybdopterin cofactor biosynthetic process"/>
    <property type="evidence" value="ECO:0007669"/>
    <property type="project" value="UniProtKB-UniRule"/>
</dbReference>
<gene>
    <name evidence="9" type="primary">LOC100902088</name>
</gene>
<evidence type="ECO:0000256" key="2">
    <source>
        <dbReference type="ARBA" id="ARBA00007589"/>
    </source>
</evidence>
<proteinExistence type="inferred from homology"/>
<keyword evidence="4 5" id="KW-0501">Molybdenum cofactor biosynthesis</keyword>
<dbReference type="PROSITE" id="PS01079">
    <property type="entry name" value="MOCF_BIOSYNTHESIS_2"/>
    <property type="match status" value="1"/>
</dbReference>
<dbReference type="InterPro" id="IPR005110">
    <property type="entry name" value="MoeA_linker/N"/>
</dbReference>
<dbReference type="SUPFAM" id="SSF63867">
    <property type="entry name" value="MoeA C-terminal domain-like"/>
    <property type="match status" value="1"/>
</dbReference>
<dbReference type="GeneID" id="100902088"/>
<dbReference type="PANTHER" id="PTHR10192">
    <property type="entry name" value="MOLYBDOPTERIN BIOSYNTHESIS PROTEIN"/>
    <property type="match status" value="1"/>
</dbReference>
<dbReference type="GO" id="GO:0061598">
    <property type="term" value="F:molybdopterin adenylyltransferase activity"/>
    <property type="evidence" value="ECO:0007669"/>
    <property type="project" value="UniProtKB-UniRule"/>
</dbReference>